<evidence type="ECO:0000259" key="2">
    <source>
        <dbReference type="Pfam" id="PF01243"/>
    </source>
</evidence>
<keyword evidence="4" id="KW-1185">Reference proteome</keyword>
<dbReference type="EMBL" id="JBHUHP010000030">
    <property type="protein sequence ID" value="MFD2093981.1"/>
    <property type="molecule type" value="Genomic_DNA"/>
</dbReference>
<evidence type="ECO:0000313" key="4">
    <source>
        <dbReference type="Proteomes" id="UP001597402"/>
    </source>
</evidence>
<keyword evidence="1" id="KW-0560">Oxidoreductase</keyword>
<dbReference type="PANTHER" id="PTHR35176">
    <property type="entry name" value="HEME OXYGENASE HI_0854-RELATED"/>
    <property type="match status" value="1"/>
</dbReference>
<dbReference type="Pfam" id="PF01243">
    <property type="entry name" value="PNPOx_N"/>
    <property type="match status" value="1"/>
</dbReference>
<comment type="caution">
    <text evidence="3">The sequence shown here is derived from an EMBL/GenBank/DDBJ whole genome shotgun (WGS) entry which is preliminary data.</text>
</comment>
<accession>A0ABW4XEU4</accession>
<dbReference type="PANTHER" id="PTHR35176:SF4">
    <property type="entry name" value="PYRIDOXAMINE 5'-PHOSPHATE OXIDASE-RELATED FMN-BINDING"/>
    <property type="match status" value="1"/>
</dbReference>
<dbReference type="SUPFAM" id="SSF50475">
    <property type="entry name" value="FMN-binding split barrel"/>
    <property type="match status" value="1"/>
</dbReference>
<dbReference type="Gene3D" id="2.30.110.10">
    <property type="entry name" value="Electron Transport, Fmn-binding Protein, Chain A"/>
    <property type="match status" value="1"/>
</dbReference>
<gene>
    <name evidence="3" type="ORF">ACFSHS_20640</name>
</gene>
<dbReference type="InterPro" id="IPR052019">
    <property type="entry name" value="F420H2_bilvrd_red/Heme_oxyg"/>
</dbReference>
<dbReference type="RefSeq" id="WP_376880269.1">
    <property type="nucleotide sequence ID" value="NZ_JBHUHP010000030.1"/>
</dbReference>
<dbReference type="InterPro" id="IPR012349">
    <property type="entry name" value="Split_barrel_FMN-bd"/>
</dbReference>
<sequence>MDATNLADLYGTPLLDWQRVENRLDRGLEQAPGTAGPGRHTCWLATINTDGSPHVTGIGALWVSGIFYFETGERTRKGRNLARDPRCALSVATDEFDLVVEGEASLVDEPDVVADLAARWAADGWPASVDDTGVGLTAEFSAPSAGPPPWRIYRLPPRRATALLAVPPGGATRWRF</sequence>
<dbReference type="InterPro" id="IPR011576">
    <property type="entry name" value="Pyridox_Oxase_N"/>
</dbReference>
<evidence type="ECO:0000313" key="3">
    <source>
        <dbReference type="EMBL" id="MFD2093981.1"/>
    </source>
</evidence>
<name>A0ABW4XEU4_9ACTN</name>
<reference evidence="4" key="1">
    <citation type="journal article" date="2019" name="Int. J. Syst. Evol. Microbiol.">
        <title>The Global Catalogue of Microorganisms (GCM) 10K type strain sequencing project: providing services to taxonomists for standard genome sequencing and annotation.</title>
        <authorList>
            <consortium name="The Broad Institute Genomics Platform"/>
            <consortium name="The Broad Institute Genome Sequencing Center for Infectious Disease"/>
            <person name="Wu L."/>
            <person name="Ma J."/>
        </authorList>
    </citation>
    <scope>NUCLEOTIDE SEQUENCE [LARGE SCALE GENOMIC DNA]</scope>
    <source>
        <strain evidence="4">JCM 3338</strain>
    </source>
</reference>
<proteinExistence type="predicted"/>
<feature type="domain" description="Pyridoxamine 5'-phosphate oxidase N-terminal" evidence="2">
    <location>
        <begin position="39"/>
        <end position="122"/>
    </location>
</feature>
<dbReference type="Proteomes" id="UP001597402">
    <property type="component" value="Unassembled WGS sequence"/>
</dbReference>
<protein>
    <submittedName>
        <fullName evidence="3">Pyridoxamine 5'-phosphate oxidase family protein</fullName>
    </submittedName>
</protein>
<organism evidence="3 4">
    <name type="scientific">Blastococcus deserti</name>
    <dbReference type="NCBI Taxonomy" id="2259033"/>
    <lineage>
        <taxon>Bacteria</taxon>
        <taxon>Bacillati</taxon>
        <taxon>Actinomycetota</taxon>
        <taxon>Actinomycetes</taxon>
        <taxon>Geodermatophilales</taxon>
        <taxon>Geodermatophilaceae</taxon>
        <taxon>Blastococcus</taxon>
    </lineage>
</organism>
<evidence type="ECO:0000256" key="1">
    <source>
        <dbReference type="ARBA" id="ARBA00023002"/>
    </source>
</evidence>